<sequence length="115" mass="13644">MSVGNKSFTYDFNEFNPIYFIYTDVYEDPYAQFSIPVPTEDLEEAILGEDLELQVRAWNTMYANPKELALIINRILWKLEIREDNELMISVFTSHFDQEGILTEKVLDKYRHLIN</sequence>
<name>A0A3N9UW26_9BACI</name>
<comment type="caution">
    <text evidence="1">The sequence shown here is derived from an EMBL/GenBank/DDBJ whole genome shotgun (WGS) entry which is preliminary data.</text>
</comment>
<dbReference type="AlphaFoldDB" id="A0A3N9UW26"/>
<dbReference type="EMBL" id="RRCT01000001">
    <property type="protein sequence ID" value="RQW76066.1"/>
    <property type="molecule type" value="Genomic_DNA"/>
</dbReference>
<dbReference type="Proteomes" id="UP000274033">
    <property type="component" value="Unassembled WGS sequence"/>
</dbReference>
<evidence type="ECO:0000313" key="2">
    <source>
        <dbReference type="Proteomes" id="UP000274033"/>
    </source>
</evidence>
<reference evidence="1 2" key="1">
    <citation type="journal article" date="2013" name="J. Microbiol.">
        <title>Lysinibacillus chungkukjangi sp. nov., isolated from Chungkukjang, Korean fermented soybean food.</title>
        <authorList>
            <person name="Kim S.J."/>
            <person name="Jang Y.H."/>
            <person name="Hamada M."/>
            <person name="Ahn J.H."/>
            <person name="Weon H.Y."/>
            <person name="Suzuki K."/>
            <person name="Whang K.S."/>
            <person name="Kwon S.W."/>
        </authorList>
    </citation>
    <scope>NUCLEOTIDE SEQUENCE [LARGE SCALE GENOMIC DNA]</scope>
    <source>
        <strain evidence="1 2">MCCC 1A12701</strain>
    </source>
</reference>
<protein>
    <submittedName>
        <fullName evidence="1">Uncharacterized protein</fullName>
    </submittedName>
</protein>
<keyword evidence="2" id="KW-1185">Reference proteome</keyword>
<organism evidence="1 2">
    <name type="scientific">Lysinibacillus composti</name>
    <dbReference type="NCBI Taxonomy" id="720633"/>
    <lineage>
        <taxon>Bacteria</taxon>
        <taxon>Bacillati</taxon>
        <taxon>Bacillota</taxon>
        <taxon>Bacilli</taxon>
        <taxon>Bacillales</taxon>
        <taxon>Bacillaceae</taxon>
        <taxon>Lysinibacillus</taxon>
    </lineage>
</organism>
<dbReference type="RefSeq" id="WP_124761534.1">
    <property type="nucleotide sequence ID" value="NZ_RRCT01000001.1"/>
</dbReference>
<dbReference type="OrthoDB" id="2563891at2"/>
<gene>
    <name evidence="1" type="ORF">EBB45_00490</name>
</gene>
<proteinExistence type="predicted"/>
<accession>A0A3N9UW26</accession>
<evidence type="ECO:0000313" key="1">
    <source>
        <dbReference type="EMBL" id="RQW76066.1"/>
    </source>
</evidence>